<feature type="coiled-coil region" evidence="1">
    <location>
        <begin position="70"/>
        <end position="101"/>
    </location>
</feature>
<keyword evidence="1" id="KW-0175">Coiled coil</keyword>
<comment type="caution">
    <text evidence="3">The sequence shown here is derived from an EMBL/GenBank/DDBJ whole genome shotgun (WGS) entry which is preliminary data.</text>
</comment>
<organism evidence="3 4">
    <name type="scientific">Penicillium atrosanguineum</name>
    <dbReference type="NCBI Taxonomy" id="1132637"/>
    <lineage>
        <taxon>Eukaryota</taxon>
        <taxon>Fungi</taxon>
        <taxon>Dikarya</taxon>
        <taxon>Ascomycota</taxon>
        <taxon>Pezizomycotina</taxon>
        <taxon>Eurotiomycetes</taxon>
        <taxon>Eurotiomycetidae</taxon>
        <taxon>Eurotiales</taxon>
        <taxon>Aspergillaceae</taxon>
        <taxon>Penicillium</taxon>
    </lineage>
</organism>
<protein>
    <submittedName>
        <fullName evidence="3">Uncharacterized protein</fullName>
    </submittedName>
</protein>
<reference evidence="3" key="2">
    <citation type="journal article" date="2023" name="IMA Fungus">
        <title>Comparative genomic study of the Penicillium genus elucidates a diverse pangenome and 15 lateral gene transfer events.</title>
        <authorList>
            <person name="Petersen C."/>
            <person name="Sorensen T."/>
            <person name="Nielsen M.R."/>
            <person name="Sondergaard T.E."/>
            <person name="Sorensen J.L."/>
            <person name="Fitzpatrick D.A."/>
            <person name="Frisvad J.C."/>
            <person name="Nielsen K.L."/>
        </authorList>
    </citation>
    <scope>NUCLEOTIDE SEQUENCE</scope>
    <source>
        <strain evidence="3">IBT 21472</strain>
    </source>
</reference>
<reference evidence="3" key="1">
    <citation type="submission" date="2022-12" db="EMBL/GenBank/DDBJ databases">
        <authorList>
            <person name="Petersen C."/>
        </authorList>
    </citation>
    <scope>NUCLEOTIDE SEQUENCE</scope>
    <source>
        <strain evidence="3">IBT 21472</strain>
    </source>
</reference>
<dbReference type="Proteomes" id="UP001147746">
    <property type="component" value="Unassembled WGS sequence"/>
</dbReference>
<proteinExistence type="predicted"/>
<keyword evidence="4" id="KW-1185">Reference proteome</keyword>
<gene>
    <name evidence="3" type="ORF">N7476_000471</name>
</gene>
<evidence type="ECO:0000256" key="2">
    <source>
        <dbReference type="SAM" id="MobiDB-lite"/>
    </source>
</evidence>
<feature type="region of interest" description="Disordered" evidence="2">
    <location>
        <begin position="682"/>
        <end position="756"/>
    </location>
</feature>
<feature type="compositionally biased region" description="Polar residues" evidence="2">
    <location>
        <begin position="689"/>
        <end position="705"/>
    </location>
</feature>
<feature type="compositionally biased region" description="Polar residues" evidence="2">
    <location>
        <begin position="627"/>
        <end position="642"/>
    </location>
</feature>
<evidence type="ECO:0000256" key="1">
    <source>
        <dbReference type="SAM" id="Coils"/>
    </source>
</evidence>
<dbReference type="AlphaFoldDB" id="A0A9W9QE71"/>
<sequence>MQNLWSRAARSQSSCRCVSCLSTTASGVTSRSAGAASKKKLRIGNSVTALYTSIFAAAALADARAKSQRRHDWEEKIAAVKAEVNELVDEEQRLLESLETRRRTTRGINRLLQFKGLGAVTNLSPVPRRVTPNQPTRSFHTERSLLSAANAQLLESALAEEASSFKNAAEAETDDNGMEDEALPSWAHDEPLRVKAIQKLAVRQFAIRLLLRPIIAHRYSGVSMNYAADFDLPQINTPKLLEELNTVRHRIRALKTNRYAHYDDVIGDYASIQHEDCRKDTERLDAELNRDIELYTKEQMSLQELLMRVSSNLLASAEPDRTAAFRYILIAFSQAKQNDVNDLLLRALLPNGFNMSTSLIITIISFFRKSKNLKDFDLFLRMLSGNGVYSLNLGSLGRYRARKVNGLEIVVPPLDSNNPVIYCELIAAALRFDQPDRADAWLQAARRVGFFDNFTTLFYYIRFYSIRQDWEKGINALRRASTFLVSSTDHQSHMVERLLMLMVHLCDSCGKKEVSEVLITAAMRSGFDPAIPSLQSDVLPIVDRDFARWTEAAKLSPRENAGRPLWKKCFDFVNDFGEELNEFEAENHALALDRASWLALHGQDAFSTTLAGNTLHDNIGKEAKPTAISSSATLRSMNSPRKAQTDEMASLRNEVDQLRGLVFELRRHHIESSIKEEIHEVEQEAPFSQPATSSHPTPETSNTPKNVEFERISEMIDSGRTLPPSEVNSRPFTRRFPKKDTPTSDTLAQADRPKGFRTIASAMAKKTARQK</sequence>
<feature type="region of interest" description="Disordered" evidence="2">
    <location>
        <begin position="622"/>
        <end position="648"/>
    </location>
</feature>
<evidence type="ECO:0000313" key="4">
    <source>
        <dbReference type="Proteomes" id="UP001147746"/>
    </source>
</evidence>
<evidence type="ECO:0000313" key="3">
    <source>
        <dbReference type="EMBL" id="KAJ5330688.1"/>
    </source>
</evidence>
<dbReference type="EMBL" id="JAPZBO010000001">
    <property type="protein sequence ID" value="KAJ5330688.1"/>
    <property type="molecule type" value="Genomic_DNA"/>
</dbReference>
<name>A0A9W9QE71_9EURO</name>
<accession>A0A9W9QE71</accession>